<dbReference type="Pfam" id="PF00078">
    <property type="entry name" value="RVT_1"/>
    <property type="match status" value="1"/>
</dbReference>
<evidence type="ECO:0000313" key="3">
    <source>
        <dbReference type="Proteomes" id="UP000596661"/>
    </source>
</evidence>
<dbReference type="Proteomes" id="UP000596661">
    <property type="component" value="Chromosome 3"/>
</dbReference>
<dbReference type="EnsemblPlants" id="novel_model_3319_5bd9a17a">
    <property type="protein sequence ID" value="cds.novel_model_3319_5bd9a17a"/>
    <property type="gene ID" value="novel_gene_1762_5bd9a17a"/>
</dbReference>
<reference evidence="2" key="2">
    <citation type="submission" date="2021-03" db="UniProtKB">
        <authorList>
            <consortium name="EnsemblPlants"/>
        </authorList>
    </citation>
    <scope>IDENTIFICATION</scope>
</reference>
<proteinExistence type="predicted"/>
<name>A0A803QZN5_CANSA</name>
<dbReference type="EMBL" id="UZAU01000271">
    <property type="status" value="NOT_ANNOTATED_CDS"/>
    <property type="molecule type" value="Genomic_DNA"/>
</dbReference>
<dbReference type="InterPro" id="IPR043502">
    <property type="entry name" value="DNA/RNA_pol_sf"/>
</dbReference>
<protein>
    <recommendedName>
        <fullName evidence="1">Reverse transcriptase domain-containing protein</fullName>
    </recommendedName>
</protein>
<dbReference type="PANTHER" id="PTHR33116:SF84">
    <property type="entry name" value="RNA-DIRECTED DNA POLYMERASE"/>
    <property type="match status" value="1"/>
</dbReference>
<dbReference type="SUPFAM" id="SSF56672">
    <property type="entry name" value="DNA/RNA polymerases"/>
    <property type="match status" value="1"/>
</dbReference>
<keyword evidence="3" id="KW-1185">Reference proteome</keyword>
<evidence type="ECO:0000313" key="2">
    <source>
        <dbReference type="EnsemblPlants" id="cds.novel_model_3319_5bd9a17a"/>
    </source>
</evidence>
<dbReference type="AlphaFoldDB" id="A0A803QZN5"/>
<dbReference type="Gramene" id="novel_model_3319_5bd9a17a">
    <property type="protein sequence ID" value="cds.novel_model_3319_5bd9a17a"/>
    <property type="gene ID" value="novel_gene_1762_5bd9a17a"/>
</dbReference>
<reference evidence="2" key="1">
    <citation type="submission" date="2018-11" db="EMBL/GenBank/DDBJ databases">
        <authorList>
            <person name="Grassa J C."/>
        </authorList>
    </citation>
    <scope>NUCLEOTIDE SEQUENCE [LARGE SCALE GENOMIC DNA]</scope>
</reference>
<dbReference type="PANTHER" id="PTHR33116">
    <property type="entry name" value="REVERSE TRANSCRIPTASE ZINC-BINDING DOMAIN-CONTAINING PROTEIN-RELATED-RELATED"/>
    <property type="match status" value="1"/>
</dbReference>
<organism evidence="2 3">
    <name type="scientific">Cannabis sativa</name>
    <name type="common">Hemp</name>
    <name type="synonym">Marijuana</name>
    <dbReference type="NCBI Taxonomy" id="3483"/>
    <lineage>
        <taxon>Eukaryota</taxon>
        <taxon>Viridiplantae</taxon>
        <taxon>Streptophyta</taxon>
        <taxon>Embryophyta</taxon>
        <taxon>Tracheophyta</taxon>
        <taxon>Spermatophyta</taxon>
        <taxon>Magnoliopsida</taxon>
        <taxon>eudicotyledons</taxon>
        <taxon>Gunneridae</taxon>
        <taxon>Pentapetalae</taxon>
        <taxon>rosids</taxon>
        <taxon>fabids</taxon>
        <taxon>Rosales</taxon>
        <taxon>Cannabaceae</taxon>
        <taxon>Cannabis</taxon>
    </lineage>
</organism>
<sequence>MEYLTRRFSMAASKTSFRYHPLCKSLKIVNLCFADDLILFSKGNIQSVQILKDIMNEFYATSGLAINTNKSQIYLGRVESKAKHEILREINLSEGKFSLKYLGIPLRPTKWKAEDCDVILKKIKQRLHSWASRHLSFAGRSQLIHSVLLGLRNYWMSIFILPQSITKEIENFC</sequence>
<dbReference type="OMA" id="THMIFAD"/>
<feature type="domain" description="Reverse transcriptase" evidence="1">
    <location>
        <begin position="1"/>
        <end position="106"/>
    </location>
</feature>
<dbReference type="InterPro" id="IPR000477">
    <property type="entry name" value="RT_dom"/>
</dbReference>
<accession>A0A803QZN5</accession>
<dbReference type="PROSITE" id="PS50878">
    <property type="entry name" value="RT_POL"/>
    <property type="match status" value="1"/>
</dbReference>
<evidence type="ECO:0000259" key="1">
    <source>
        <dbReference type="PROSITE" id="PS50878"/>
    </source>
</evidence>